<dbReference type="EMBL" id="OU015584">
    <property type="protein sequence ID" value="CAG5080619.1"/>
    <property type="molecule type" value="Genomic_DNA"/>
</dbReference>
<dbReference type="RefSeq" id="WP_258541598.1">
    <property type="nucleotide sequence ID" value="NZ_OU015584.1"/>
</dbReference>
<protein>
    <submittedName>
        <fullName evidence="1">Uncharacterized protein</fullName>
    </submittedName>
</protein>
<sequence>MAKYKSLFRINGKLGDIKFEKGKVAMIGDKFEKRKPTKRVLENQQEFAGMSISSTAVLRALSKAKETFADRNTRNRLFSIMREILNLGSGSRGQRVIDLVTHKSKLLGFELNGDDKLESMLHVPITATVNADRNEITVDIPDFSTITDLSAPEFATHLQFKLAIGVIANHGFDANLKKYQSINDSKESLNAMVTSSQLTLGGMIGQTTTLTAQLPTLPVLDGDEVIIGALGIEFLEFINGQYYAFDTDRAMQIIIAE</sequence>
<evidence type="ECO:0000313" key="2">
    <source>
        <dbReference type="Proteomes" id="UP000683507"/>
    </source>
</evidence>
<dbReference type="KEGG" id="ptan:CRYO30217_01397"/>
<proteinExistence type="predicted"/>
<organism evidence="1 2">
    <name type="scientific">Parvicella tangerina</name>
    <dbReference type="NCBI Taxonomy" id="2829795"/>
    <lineage>
        <taxon>Bacteria</taxon>
        <taxon>Pseudomonadati</taxon>
        <taxon>Bacteroidota</taxon>
        <taxon>Flavobacteriia</taxon>
        <taxon>Flavobacteriales</taxon>
        <taxon>Parvicellaceae</taxon>
        <taxon>Parvicella</taxon>
    </lineage>
</organism>
<gene>
    <name evidence="1" type="ORF">CRYO30217_01397</name>
</gene>
<accession>A0A916NBC7</accession>
<evidence type="ECO:0000313" key="1">
    <source>
        <dbReference type="EMBL" id="CAG5080619.1"/>
    </source>
</evidence>
<name>A0A916NBC7_9FLAO</name>
<dbReference type="Proteomes" id="UP000683507">
    <property type="component" value="Chromosome"/>
</dbReference>
<keyword evidence="2" id="KW-1185">Reference proteome</keyword>
<dbReference type="AlphaFoldDB" id="A0A916NBC7"/>
<reference evidence="1" key="1">
    <citation type="submission" date="2021-04" db="EMBL/GenBank/DDBJ databases">
        <authorList>
            <person name="Rodrigo-Torres L."/>
            <person name="Arahal R. D."/>
            <person name="Lucena T."/>
        </authorList>
    </citation>
    <scope>NUCLEOTIDE SEQUENCE</scope>
    <source>
        <strain evidence="1">AS29M-1</strain>
    </source>
</reference>